<organism evidence="6 7">
    <name type="scientific">Amanita muscaria (strain Koide BX008)</name>
    <dbReference type="NCBI Taxonomy" id="946122"/>
    <lineage>
        <taxon>Eukaryota</taxon>
        <taxon>Fungi</taxon>
        <taxon>Dikarya</taxon>
        <taxon>Basidiomycota</taxon>
        <taxon>Agaricomycotina</taxon>
        <taxon>Agaricomycetes</taxon>
        <taxon>Agaricomycetidae</taxon>
        <taxon>Agaricales</taxon>
        <taxon>Pluteineae</taxon>
        <taxon>Amanitaceae</taxon>
        <taxon>Amanita</taxon>
    </lineage>
</organism>
<keyword evidence="7" id="KW-1185">Reference proteome</keyword>
<evidence type="ECO:0000313" key="7">
    <source>
        <dbReference type="Proteomes" id="UP000054549"/>
    </source>
</evidence>
<dbReference type="STRING" id="946122.A0A0C2TQP3"/>
<evidence type="ECO:0000313" key="6">
    <source>
        <dbReference type="EMBL" id="KIL69569.1"/>
    </source>
</evidence>
<evidence type="ECO:0000256" key="4">
    <source>
        <dbReference type="HAMAP-Rule" id="MF_03044"/>
    </source>
</evidence>
<dbReference type="GO" id="GO:0005730">
    <property type="term" value="C:nucleolus"/>
    <property type="evidence" value="ECO:0007669"/>
    <property type="project" value="UniProtKB-SubCell"/>
</dbReference>
<sequence>MPKARKKKSPVTGPVSIHTSTSSKTTRAVIRRFHVLSKQQASLRNNSSSAATTKQALDQIDEELSRLGGLEAYQNMSATGQGKERGGGSEKVLIKWLNDMGLARRHSPETKLRLLEVGALRPDNYGTCSTWLECTPIDLHPLHPSIKEQDFLLMDKIDNHEKWDIISLSLVLNFVPEPQARGNMLKLAYTMLKSEAWLFLVLPLPCVFNSRYLDFDHMQRIMRKVGFILRKEQWKKEGKIIYWLFQKGSPQPANDSNVQDKKVVLRKGRNRNNFTIIV</sequence>
<dbReference type="InterPro" id="IPR029063">
    <property type="entry name" value="SAM-dependent_MTases_sf"/>
</dbReference>
<keyword evidence="2 4" id="KW-0808">Transferase</keyword>
<keyword evidence="4" id="KW-0539">Nucleus</keyword>
<comment type="similarity">
    <text evidence="4">Belongs to the BMT2 family.</text>
</comment>
<dbReference type="Proteomes" id="UP000054549">
    <property type="component" value="Unassembled WGS sequence"/>
</dbReference>
<evidence type="ECO:0000256" key="1">
    <source>
        <dbReference type="ARBA" id="ARBA00022603"/>
    </source>
</evidence>
<name>A0A0C2TQP3_AMAMK</name>
<feature type="binding site" evidence="4">
    <location>
        <position position="138"/>
    </location>
    <ligand>
        <name>S-adenosyl-L-methionine</name>
        <dbReference type="ChEBI" id="CHEBI:59789"/>
    </ligand>
</feature>
<dbReference type="EMBL" id="KN818225">
    <property type="protein sequence ID" value="KIL69569.1"/>
    <property type="molecule type" value="Genomic_DNA"/>
</dbReference>
<reference evidence="6 7" key="1">
    <citation type="submission" date="2014-04" db="EMBL/GenBank/DDBJ databases">
        <title>Evolutionary Origins and Diversification of the Mycorrhizal Mutualists.</title>
        <authorList>
            <consortium name="DOE Joint Genome Institute"/>
            <consortium name="Mycorrhizal Genomics Consortium"/>
            <person name="Kohler A."/>
            <person name="Kuo A."/>
            <person name="Nagy L.G."/>
            <person name="Floudas D."/>
            <person name="Copeland A."/>
            <person name="Barry K.W."/>
            <person name="Cichocki N."/>
            <person name="Veneault-Fourrey C."/>
            <person name="LaButti K."/>
            <person name="Lindquist E.A."/>
            <person name="Lipzen A."/>
            <person name="Lundell T."/>
            <person name="Morin E."/>
            <person name="Murat C."/>
            <person name="Riley R."/>
            <person name="Ohm R."/>
            <person name="Sun H."/>
            <person name="Tunlid A."/>
            <person name="Henrissat B."/>
            <person name="Grigoriev I.V."/>
            <person name="Hibbett D.S."/>
            <person name="Martin F."/>
        </authorList>
    </citation>
    <scope>NUCLEOTIDE SEQUENCE [LARGE SCALE GENOMIC DNA]</scope>
    <source>
        <strain evidence="6 7">Koide BX008</strain>
    </source>
</reference>
<keyword evidence="1 4" id="KW-0489">Methyltransferase</keyword>
<accession>A0A0C2TQP3</accession>
<dbReference type="GO" id="GO:0016433">
    <property type="term" value="F:rRNA (adenine) methyltransferase activity"/>
    <property type="evidence" value="ECO:0007669"/>
    <property type="project" value="UniProtKB-UniRule"/>
</dbReference>
<dbReference type="PANTHER" id="PTHR21008">
    <property type="entry name" value="S-ADENOSYLMETHIONINE SENSOR UPSTREAM OF MTORC1-RELATED"/>
    <property type="match status" value="1"/>
</dbReference>
<dbReference type="SUPFAM" id="SSF53335">
    <property type="entry name" value="S-adenosyl-L-methionine-dependent methyltransferases"/>
    <property type="match status" value="1"/>
</dbReference>
<dbReference type="HOGENOM" id="CLU_041583_1_0_1"/>
<gene>
    <name evidence="6" type="ORF">M378DRAFT_156775</name>
</gene>
<protein>
    <recommendedName>
        <fullName evidence="4">25S rRNA adenine-N(1) methyltransferase</fullName>
        <ecNumber evidence="4">2.1.1.-</ecNumber>
    </recommendedName>
</protein>
<evidence type="ECO:0000256" key="3">
    <source>
        <dbReference type="ARBA" id="ARBA00022691"/>
    </source>
</evidence>
<dbReference type="HAMAP" id="MF_03044">
    <property type="entry name" value="BMT2"/>
    <property type="match status" value="1"/>
</dbReference>
<comment type="subcellular location">
    <subcellularLocation>
        <location evidence="4">Nucleus</location>
        <location evidence="4">Nucleolus</location>
    </subcellularLocation>
</comment>
<feature type="region of interest" description="Disordered" evidence="5">
    <location>
        <begin position="1"/>
        <end position="25"/>
    </location>
</feature>
<feature type="binding site" evidence="4">
    <location>
        <position position="118"/>
    </location>
    <ligand>
        <name>S-adenosyl-L-methionine</name>
        <dbReference type="ChEBI" id="CHEBI:59789"/>
    </ligand>
</feature>
<evidence type="ECO:0000256" key="5">
    <source>
        <dbReference type="SAM" id="MobiDB-lite"/>
    </source>
</evidence>
<dbReference type="EC" id="2.1.1.-" evidence="4"/>
<dbReference type="AlphaFoldDB" id="A0A0C2TQP3"/>
<dbReference type="InterPro" id="IPR021867">
    <property type="entry name" value="Bmt2/SAMTOR"/>
</dbReference>
<dbReference type="FunCoup" id="A0A0C2TQP3">
    <property type="interactions" value="64"/>
</dbReference>
<dbReference type="Pfam" id="PF11968">
    <property type="entry name" value="Bmt2"/>
    <property type="match status" value="1"/>
</dbReference>
<proteinExistence type="inferred from homology"/>
<evidence type="ECO:0000256" key="2">
    <source>
        <dbReference type="ARBA" id="ARBA00022679"/>
    </source>
</evidence>
<dbReference type="PANTHER" id="PTHR21008:SF1">
    <property type="entry name" value="25S RRNA (ADENINE(2142)-N(1))-METHYLTRANSFERASE"/>
    <property type="match status" value="1"/>
</dbReference>
<keyword evidence="3 4" id="KW-0949">S-adenosyl-L-methionine</keyword>
<dbReference type="InParanoid" id="A0A0C2TQP3"/>
<dbReference type="OrthoDB" id="5954793at2759"/>
<comment type="function">
    <text evidence="4">S-adenosyl-L-methionine-dependent methyltransferase that specifically methylates the N(1) position of an adenine present in helix 65 in 25S rRNA.</text>
</comment>